<keyword evidence="6" id="KW-1185">Reference proteome</keyword>
<dbReference type="RefSeq" id="WP_157563267.1">
    <property type="nucleotide sequence ID" value="NZ_WQKZ01000002.1"/>
</dbReference>
<sequence>MSHPFAFFAASGCWLATLLVATSSVASAQVAPGQGAKQPTTTIAKKPAPLPTAQVEEALRMLLRADSVNQRRARGPESAGLVFDQTLTKLGRDFFELFYNAFEAPAGVLDYTVNIIERPGRIGSAVVALTVNDVELFETPLPPRYDQMGELATQAVAAAQGLLLENQRVSRQLESGRRAPLETY</sequence>
<keyword evidence="3 4" id="KW-0732">Signal</keyword>
<dbReference type="AlphaFoldDB" id="A0A7K1TCQ4"/>
<reference evidence="5 6" key="1">
    <citation type="submission" date="2019-12" db="EMBL/GenBank/DDBJ databases">
        <title>Hymenobacter sp. HMF4947 Genome sequencing and assembly.</title>
        <authorList>
            <person name="Kang H."/>
            <person name="Cha I."/>
            <person name="Kim H."/>
            <person name="Joh K."/>
        </authorList>
    </citation>
    <scope>NUCLEOTIDE SEQUENCE [LARGE SCALE GENOMIC DNA]</scope>
    <source>
        <strain evidence="5 6">HMF4947</strain>
    </source>
</reference>
<protein>
    <recommendedName>
        <fullName evidence="2">Curli production assembly/transport component CsgE</fullName>
    </recommendedName>
</protein>
<dbReference type="EMBL" id="WQKZ01000002">
    <property type="protein sequence ID" value="MVN75971.1"/>
    <property type="molecule type" value="Genomic_DNA"/>
</dbReference>
<organism evidence="5 6">
    <name type="scientific">Hymenobacter ginkgonis</name>
    <dbReference type="NCBI Taxonomy" id="2682976"/>
    <lineage>
        <taxon>Bacteria</taxon>
        <taxon>Pseudomonadati</taxon>
        <taxon>Bacteroidota</taxon>
        <taxon>Cytophagia</taxon>
        <taxon>Cytophagales</taxon>
        <taxon>Hymenobacteraceae</taxon>
        <taxon>Hymenobacter</taxon>
    </lineage>
</organism>
<evidence type="ECO:0000256" key="2">
    <source>
        <dbReference type="ARBA" id="ARBA00014024"/>
    </source>
</evidence>
<accession>A0A7K1TCQ4</accession>
<evidence type="ECO:0000256" key="1">
    <source>
        <dbReference type="ARBA" id="ARBA00003989"/>
    </source>
</evidence>
<gene>
    <name evidence="5" type="ORF">GO988_06510</name>
</gene>
<evidence type="ECO:0000313" key="5">
    <source>
        <dbReference type="EMBL" id="MVN75971.1"/>
    </source>
</evidence>
<evidence type="ECO:0000256" key="3">
    <source>
        <dbReference type="ARBA" id="ARBA00022729"/>
    </source>
</evidence>
<evidence type="ECO:0000256" key="4">
    <source>
        <dbReference type="SAM" id="SignalP"/>
    </source>
</evidence>
<dbReference type="InterPro" id="IPR018900">
    <property type="entry name" value="Curli_CsgE"/>
</dbReference>
<comment type="function">
    <text evidence="1">May be involved in the biogenesis of curli organelles.</text>
</comment>
<proteinExistence type="predicted"/>
<name>A0A7K1TCQ4_9BACT</name>
<feature type="signal peptide" evidence="4">
    <location>
        <begin position="1"/>
        <end position="28"/>
    </location>
</feature>
<dbReference type="Proteomes" id="UP000441336">
    <property type="component" value="Unassembled WGS sequence"/>
</dbReference>
<evidence type="ECO:0000313" key="6">
    <source>
        <dbReference type="Proteomes" id="UP000441336"/>
    </source>
</evidence>
<feature type="chain" id="PRO_5029823949" description="Curli production assembly/transport component CsgE" evidence="4">
    <location>
        <begin position="29"/>
        <end position="184"/>
    </location>
</feature>
<comment type="caution">
    <text evidence="5">The sequence shown here is derived from an EMBL/GenBank/DDBJ whole genome shotgun (WGS) entry which is preliminary data.</text>
</comment>
<dbReference type="Pfam" id="PF10627">
    <property type="entry name" value="CsgE"/>
    <property type="match status" value="1"/>
</dbReference>